<dbReference type="GO" id="GO:0005737">
    <property type="term" value="C:cytoplasm"/>
    <property type="evidence" value="ECO:0007669"/>
    <property type="project" value="TreeGrafter"/>
</dbReference>
<feature type="non-terminal residue" evidence="13">
    <location>
        <position position="201"/>
    </location>
</feature>
<dbReference type="SUPFAM" id="SSF51391">
    <property type="entry name" value="Thiamin phosphate synthase"/>
    <property type="match status" value="1"/>
</dbReference>
<keyword evidence="5" id="KW-0460">Magnesium</keyword>
<accession>A0A7X7LY74</accession>
<keyword evidence="4" id="KW-0479">Metal-binding</keyword>
<dbReference type="AlphaFoldDB" id="A0A7X7LY74"/>
<evidence type="ECO:0000256" key="6">
    <source>
        <dbReference type="ARBA" id="ARBA00022977"/>
    </source>
</evidence>
<dbReference type="HAMAP" id="MF_00097">
    <property type="entry name" value="TMP_synthase"/>
    <property type="match status" value="1"/>
</dbReference>
<evidence type="ECO:0000256" key="1">
    <source>
        <dbReference type="ARBA" id="ARBA00001946"/>
    </source>
</evidence>
<protein>
    <recommendedName>
        <fullName evidence="10">Thiamine-phosphate synthase</fullName>
        <ecNumber evidence="10">2.5.1.3</ecNumber>
    </recommendedName>
    <alternativeName>
        <fullName evidence="10">Thiamine-phosphate pyrophosphorylase</fullName>
    </alternativeName>
</protein>
<dbReference type="Gene3D" id="3.20.20.70">
    <property type="entry name" value="Aldolase class I"/>
    <property type="match status" value="1"/>
</dbReference>
<comment type="pathway">
    <text evidence="2 11">Cofactor biosynthesis; thiamine diphosphate biosynthesis; thiamine phosphate from 4-amino-2-methyl-5-diphosphomethylpyrimidine and 4-methyl-5-(2-phosphoethyl)-thiazole: step 1/1.</text>
</comment>
<evidence type="ECO:0000256" key="4">
    <source>
        <dbReference type="ARBA" id="ARBA00022723"/>
    </source>
</evidence>
<evidence type="ECO:0000313" key="13">
    <source>
        <dbReference type="EMBL" id="NLF55417.1"/>
    </source>
</evidence>
<dbReference type="InterPro" id="IPR022998">
    <property type="entry name" value="ThiamineP_synth_TenI"/>
</dbReference>
<feature type="domain" description="Thiamine phosphate synthase/TenI" evidence="12">
    <location>
        <begin position="13"/>
        <end position="193"/>
    </location>
</feature>
<dbReference type="GO" id="GO:0046872">
    <property type="term" value="F:metal ion binding"/>
    <property type="evidence" value="ECO:0007669"/>
    <property type="project" value="UniProtKB-KW"/>
</dbReference>
<dbReference type="PANTHER" id="PTHR20857">
    <property type="entry name" value="THIAMINE-PHOSPHATE PYROPHOSPHORYLASE"/>
    <property type="match status" value="1"/>
</dbReference>
<dbReference type="UniPathway" id="UPA00060">
    <property type="reaction ID" value="UER00141"/>
</dbReference>
<dbReference type="EC" id="2.5.1.3" evidence="10"/>
<sequence>MTASCSAPRWRGLYAVTPDEADTARLTALVARVLEGRPALLQYRNKLAAPALRREQALALQALCRTAEVPLLINDDLALALEIGADGAHLGRDDGDPSAARRALGAGRILGLSCYSEWARAERGAEAGADYVAFGAMFASRTKPEAEPAAVELLGRARRELGLPVAAIGGITLENAPGLVGAGADLVAVVSDVFGADDPGA</sequence>
<dbReference type="NCBIfam" id="TIGR00693">
    <property type="entry name" value="thiE"/>
    <property type="match status" value="1"/>
</dbReference>
<evidence type="ECO:0000256" key="2">
    <source>
        <dbReference type="ARBA" id="ARBA00005165"/>
    </source>
</evidence>
<evidence type="ECO:0000256" key="9">
    <source>
        <dbReference type="ARBA" id="ARBA00047883"/>
    </source>
</evidence>
<dbReference type="GO" id="GO:0004789">
    <property type="term" value="F:thiamine-phosphate diphosphorylase activity"/>
    <property type="evidence" value="ECO:0007669"/>
    <property type="project" value="UniProtKB-EC"/>
</dbReference>
<comment type="similarity">
    <text evidence="10">Belongs to the thiamine-phosphate synthase family.</text>
</comment>
<keyword evidence="3 10" id="KW-0808">Transferase</keyword>
<evidence type="ECO:0000256" key="3">
    <source>
        <dbReference type="ARBA" id="ARBA00022679"/>
    </source>
</evidence>
<evidence type="ECO:0000256" key="5">
    <source>
        <dbReference type="ARBA" id="ARBA00022842"/>
    </source>
</evidence>
<dbReference type="PANTHER" id="PTHR20857:SF15">
    <property type="entry name" value="THIAMINE-PHOSPHATE SYNTHASE"/>
    <property type="match status" value="1"/>
</dbReference>
<evidence type="ECO:0000256" key="7">
    <source>
        <dbReference type="ARBA" id="ARBA00047334"/>
    </source>
</evidence>
<dbReference type="InterPro" id="IPR013785">
    <property type="entry name" value="Aldolase_TIM"/>
</dbReference>
<evidence type="ECO:0000256" key="10">
    <source>
        <dbReference type="RuleBase" id="RU003826"/>
    </source>
</evidence>
<comment type="cofactor">
    <cofactor evidence="1">
        <name>Mg(2+)</name>
        <dbReference type="ChEBI" id="CHEBI:18420"/>
    </cofactor>
</comment>
<comment type="catalytic activity">
    <reaction evidence="9 10">
        <text>2-[(2R,5Z)-2-carboxy-4-methylthiazol-5(2H)-ylidene]ethyl phosphate + 4-amino-2-methyl-5-(diphosphooxymethyl)pyrimidine + 2 H(+) = thiamine phosphate + CO2 + diphosphate</text>
        <dbReference type="Rhea" id="RHEA:47844"/>
        <dbReference type="ChEBI" id="CHEBI:15378"/>
        <dbReference type="ChEBI" id="CHEBI:16526"/>
        <dbReference type="ChEBI" id="CHEBI:33019"/>
        <dbReference type="ChEBI" id="CHEBI:37575"/>
        <dbReference type="ChEBI" id="CHEBI:57841"/>
        <dbReference type="ChEBI" id="CHEBI:62899"/>
        <dbReference type="EC" id="2.5.1.3"/>
    </reaction>
</comment>
<evidence type="ECO:0000259" key="12">
    <source>
        <dbReference type="Pfam" id="PF02581"/>
    </source>
</evidence>
<evidence type="ECO:0000256" key="8">
    <source>
        <dbReference type="ARBA" id="ARBA00047851"/>
    </source>
</evidence>
<organism evidence="13 14">
    <name type="scientific">Thauera phenolivorans</name>
    <dbReference type="NCBI Taxonomy" id="1792543"/>
    <lineage>
        <taxon>Bacteria</taxon>
        <taxon>Pseudomonadati</taxon>
        <taxon>Pseudomonadota</taxon>
        <taxon>Betaproteobacteria</taxon>
        <taxon>Rhodocyclales</taxon>
        <taxon>Zoogloeaceae</taxon>
        <taxon>Thauera</taxon>
    </lineage>
</organism>
<evidence type="ECO:0000313" key="14">
    <source>
        <dbReference type="Proteomes" id="UP000536534"/>
    </source>
</evidence>
<reference evidence="13 14" key="1">
    <citation type="journal article" date="2020" name="Biotechnol. Biofuels">
        <title>New insights from the biogas microbiome by comprehensive genome-resolved metagenomics of nearly 1600 species originating from multiple anaerobic digesters.</title>
        <authorList>
            <person name="Campanaro S."/>
            <person name="Treu L."/>
            <person name="Rodriguez-R L.M."/>
            <person name="Kovalovszki A."/>
            <person name="Ziels R.M."/>
            <person name="Maus I."/>
            <person name="Zhu X."/>
            <person name="Kougias P.G."/>
            <person name="Basile A."/>
            <person name="Luo G."/>
            <person name="Schluter A."/>
            <person name="Konstantinidis K.T."/>
            <person name="Angelidaki I."/>
        </authorList>
    </citation>
    <scope>NUCLEOTIDE SEQUENCE [LARGE SCALE GENOMIC DNA]</scope>
    <source>
        <strain evidence="13">AS06rmzACSIP_256</strain>
    </source>
</reference>
<evidence type="ECO:0000256" key="11">
    <source>
        <dbReference type="RuleBase" id="RU004253"/>
    </source>
</evidence>
<dbReference type="GO" id="GO:0009228">
    <property type="term" value="P:thiamine biosynthetic process"/>
    <property type="evidence" value="ECO:0007669"/>
    <property type="project" value="UniProtKB-KW"/>
</dbReference>
<dbReference type="Pfam" id="PF02581">
    <property type="entry name" value="TMP-TENI"/>
    <property type="match status" value="1"/>
</dbReference>
<gene>
    <name evidence="13" type="ORF">GX576_13660</name>
</gene>
<name>A0A7X7LY74_9RHOO</name>
<dbReference type="InterPro" id="IPR036206">
    <property type="entry name" value="ThiamineP_synth_sf"/>
</dbReference>
<dbReference type="CDD" id="cd00564">
    <property type="entry name" value="TMP_TenI"/>
    <property type="match status" value="1"/>
</dbReference>
<keyword evidence="6 10" id="KW-0784">Thiamine biosynthesis</keyword>
<comment type="catalytic activity">
    <reaction evidence="8 10">
        <text>2-(2-carboxy-4-methylthiazol-5-yl)ethyl phosphate + 4-amino-2-methyl-5-(diphosphooxymethyl)pyrimidine + 2 H(+) = thiamine phosphate + CO2 + diphosphate</text>
        <dbReference type="Rhea" id="RHEA:47848"/>
        <dbReference type="ChEBI" id="CHEBI:15378"/>
        <dbReference type="ChEBI" id="CHEBI:16526"/>
        <dbReference type="ChEBI" id="CHEBI:33019"/>
        <dbReference type="ChEBI" id="CHEBI:37575"/>
        <dbReference type="ChEBI" id="CHEBI:57841"/>
        <dbReference type="ChEBI" id="CHEBI:62890"/>
        <dbReference type="EC" id="2.5.1.3"/>
    </reaction>
</comment>
<proteinExistence type="inferred from homology"/>
<dbReference type="InterPro" id="IPR034291">
    <property type="entry name" value="TMP_synthase"/>
</dbReference>
<comment type="caution">
    <text evidence="13">The sequence shown here is derived from an EMBL/GenBank/DDBJ whole genome shotgun (WGS) entry which is preliminary data.</text>
</comment>
<comment type="catalytic activity">
    <reaction evidence="7 10">
        <text>4-methyl-5-(2-phosphooxyethyl)-thiazole + 4-amino-2-methyl-5-(diphosphooxymethyl)pyrimidine + H(+) = thiamine phosphate + diphosphate</text>
        <dbReference type="Rhea" id="RHEA:22328"/>
        <dbReference type="ChEBI" id="CHEBI:15378"/>
        <dbReference type="ChEBI" id="CHEBI:33019"/>
        <dbReference type="ChEBI" id="CHEBI:37575"/>
        <dbReference type="ChEBI" id="CHEBI:57841"/>
        <dbReference type="ChEBI" id="CHEBI:58296"/>
        <dbReference type="EC" id="2.5.1.3"/>
    </reaction>
</comment>
<dbReference type="EMBL" id="JAAYYV010000381">
    <property type="protein sequence ID" value="NLF55417.1"/>
    <property type="molecule type" value="Genomic_DNA"/>
</dbReference>
<dbReference type="GO" id="GO:0009229">
    <property type="term" value="P:thiamine diphosphate biosynthetic process"/>
    <property type="evidence" value="ECO:0007669"/>
    <property type="project" value="UniProtKB-UniPathway"/>
</dbReference>
<dbReference type="Proteomes" id="UP000536534">
    <property type="component" value="Unassembled WGS sequence"/>
</dbReference>